<protein>
    <submittedName>
        <fullName evidence="2">Uncharacterized protein</fullName>
    </submittedName>
</protein>
<keyword evidence="1" id="KW-0472">Membrane</keyword>
<dbReference type="AlphaFoldDB" id="A0A517ZI30"/>
<dbReference type="KEGG" id="sdyn:Mal52_05670"/>
<keyword evidence="3" id="KW-1185">Reference proteome</keyword>
<evidence type="ECO:0000256" key="1">
    <source>
        <dbReference type="SAM" id="Phobius"/>
    </source>
</evidence>
<proteinExistence type="predicted"/>
<sequence>MHQLFELPLNFVSLNALGGIAAFFVCLSFGTLVYTVVQLSRRPVRLPSFAVYLFSLLLATIIGGEMFFDEAGAVYFVAWLWAWSFLCFLEALIREYEPIDFLAPLCTIFLTLAYWTLYLFVLILISL</sequence>
<feature type="transmembrane region" description="Helical" evidence="1">
    <location>
        <begin position="49"/>
        <end position="68"/>
    </location>
</feature>
<evidence type="ECO:0000313" key="2">
    <source>
        <dbReference type="EMBL" id="QDU42112.1"/>
    </source>
</evidence>
<reference evidence="2 3" key="1">
    <citation type="submission" date="2019-02" db="EMBL/GenBank/DDBJ databases">
        <title>Deep-cultivation of Planctomycetes and their phenomic and genomic characterization uncovers novel biology.</title>
        <authorList>
            <person name="Wiegand S."/>
            <person name="Jogler M."/>
            <person name="Boedeker C."/>
            <person name="Pinto D."/>
            <person name="Vollmers J."/>
            <person name="Rivas-Marin E."/>
            <person name="Kohn T."/>
            <person name="Peeters S.H."/>
            <person name="Heuer A."/>
            <person name="Rast P."/>
            <person name="Oberbeckmann S."/>
            <person name="Bunk B."/>
            <person name="Jeske O."/>
            <person name="Meyerdierks A."/>
            <person name="Storesund J.E."/>
            <person name="Kallscheuer N."/>
            <person name="Luecker S."/>
            <person name="Lage O.M."/>
            <person name="Pohl T."/>
            <person name="Merkel B.J."/>
            <person name="Hornburger P."/>
            <person name="Mueller R.-W."/>
            <person name="Bruemmer F."/>
            <person name="Labrenz M."/>
            <person name="Spormann A.M."/>
            <person name="Op den Camp H."/>
            <person name="Overmann J."/>
            <person name="Amann R."/>
            <person name="Jetten M.S.M."/>
            <person name="Mascher T."/>
            <person name="Medema M.H."/>
            <person name="Devos D.P."/>
            <person name="Kaster A.-K."/>
            <person name="Ovreas L."/>
            <person name="Rohde M."/>
            <person name="Galperin M.Y."/>
            <person name="Jogler C."/>
        </authorList>
    </citation>
    <scope>NUCLEOTIDE SEQUENCE [LARGE SCALE GENOMIC DNA]</scope>
    <source>
        <strain evidence="2 3">Mal52</strain>
    </source>
</reference>
<name>A0A517ZI30_9PLAN</name>
<keyword evidence="1" id="KW-1133">Transmembrane helix</keyword>
<gene>
    <name evidence="2" type="ORF">Mal52_05670</name>
</gene>
<feature type="transmembrane region" description="Helical" evidence="1">
    <location>
        <begin position="12"/>
        <end position="37"/>
    </location>
</feature>
<organism evidence="2 3">
    <name type="scientific">Symmachiella dynata</name>
    <dbReference type="NCBI Taxonomy" id="2527995"/>
    <lineage>
        <taxon>Bacteria</taxon>
        <taxon>Pseudomonadati</taxon>
        <taxon>Planctomycetota</taxon>
        <taxon>Planctomycetia</taxon>
        <taxon>Planctomycetales</taxon>
        <taxon>Planctomycetaceae</taxon>
        <taxon>Symmachiella</taxon>
    </lineage>
</organism>
<dbReference type="EMBL" id="CP036276">
    <property type="protein sequence ID" value="QDU42112.1"/>
    <property type="molecule type" value="Genomic_DNA"/>
</dbReference>
<evidence type="ECO:0000313" key="3">
    <source>
        <dbReference type="Proteomes" id="UP000319383"/>
    </source>
</evidence>
<keyword evidence="1" id="KW-0812">Transmembrane</keyword>
<dbReference type="Proteomes" id="UP000319383">
    <property type="component" value="Chromosome"/>
</dbReference>
<accession>A0A517ZI30</accession>
<feature type="transmembrane region" description="Helical" evidence="1">
    <location>
        <begin position="74"/>
        <end position="93"/>
    </location>
</feature>
<dbReference type="RefSeq" id="WP_145374162.1">
    <property type="nucleotide sequence ID" value="NZ_CP036270.1"/>
</dbReference>
<feature type="transmembrane region" description="Helical" evidence="1">
    <location>
        <begin position="105"/>
        <end position="125"/>
    </location>
</feature>